<reference evidence="2" key="1">
    <citation type="submission" date="2020-02" db="EMBL/GenBank/DDBJ databases">
        <authorList>
            <person name="Meier V. D."/>
        </authorList>
    </citation>
    <scope>NUCLEOTIDE SEQUENCE</scope>
    <source>
        <strain evidence="2">AVDCRST_MAG45</strain>
    </source>
</reference>
<feature type="non-terminal residue" evidence="2">
    <location>
        <position position="62"/>
    </location>
</feature>
<proteinExistence type="predicted"/>
<protein>
    <submittedName>
        <fullName evidence="2">Uncharacterized protein</fullName>
    </submittedName>
</protein>
<dbReference type="AlphaFoldDB" id="A0A6J4SB00"/>
<accession>A0A6J4SB00</accession>
<name>A0A6J4SB00_9ACTN</name>
<organism evidence="2">
    <name type="scientific">uncultured Solirubrobacterales bacterium</name>
    <dbReference type="NCBI Taxonomy" id="768556"/>
    <lineage>
        <taxon>Bacteria</taxon>
        <taxon>Bacillati</taxon>
        <taxon>Actinomycetota</taxon>
        <taxon>Thermoleophilia</taxon>
        <taxon>Solirubrobacterales</taxon>
        <taxon>environmental samples</taxon>
    </lineage>
</organism>
<feature type="compositionally biased region" description="Basic and acidic residues" evidence="1">
    <location>
        <begin position="38"/>
        <end position="62"/>
    </location>
</feature>
<feature type="region of interest" description="Disordered" evidence="1">
    <location>
        <begin position="1"/>
        <end position="62"/>
    </location>
</feature>
<gene>
    <name evidence="2" type="ORF">AVDCRST_MAG45-912</name>
</gene>
<feature type="non-terminal residue" evidence="2">
    <location>
        <position position="1"/>
    </location>
</feature>
<dbReference type="EMBL" id="CADCVU010000081">
    <property type="protein sequence ID" value="CAA9494119.1"/>
    <property type="molecule type" value="Genomic_DNA"/>
</dbReference>
<evidence type="ECO:0000313" key="2">
    <source>
        <dbReference type="EMBL" id="CAA9494119.1"/>
    </source>
</evidence>
<sequence length="62" mass="6474">ARSAGVTRRLAQRLSQPAGARLPDRGGRAHLRLAAGHRPGDDPDRDGGGRASVDHAGDRGRV</sequence>
<evidence type="ECO:0000256" key="1">
    <source>
        <dbReference type="SAM" id="MobiDB-lite"/>
    </source>
</evidence>